<gene>
    <name evidence="3" type="ORF">PACLA_8A034097</name>
</gene>
<sequence>MQMLGRLKKTVSSVIGNPVCRDYEFTIQTGTCGPGGLWKIYDGRKKSTGQEVAVFVFEKKVLEKMEKKSAELILEAMKAGPTHLARLRHPRLLVVQHPLEESRNYSYFRDSLAFATEPVFSCLSNILGDHENFTPAVPKEIKEYELYDVEKVYGLYQIVEGLIFLHNDAKRLHGNLTAQSVVITKNGQWKIAGLHFSKVATSADAEFQVSFNCQGWESQLNPLCQPELNYTAPEHILSRTCTTSADLFSLGMLIYAVYNGGKPLCDCQGDIVTYKRHVEKITRNPPALGDVPTEFQDQVKCLLSVSPDVRPDAHQISKVRYFDNVAAQTLHYLDTLIQRDNMTKSQFFKSLYKIISMLPKRVVIQRVLPHLCLEFSNHTMIPFVLPNVLLIAESCTNEEYNELIFPQLKPVLKIQDPIQVVLILLRKMDLLLTKTPKEAVQFHVLPMVFQALEAPSDQVQELALTITPSFSKMIEYSAMKHSIIPRIKTLCLKTQTFSVRVNCLVCLGKIMEFLDKFIIIDEIFPLLLDIPTREPAICMAILGIYKQTTIYKKLSLDKDYIAKSALPFLLPLAVEPGLNITQFTQFMSVIREMVSRVETEQKAKLQQLKQMQEETKSSLAFAQEVHDSKQMDDLMGKVSNLFSANITANSGTNEKANAEEKNVGNGSAAFNKFFGFADGSQQSQNAQELHVNLNKTAPQKPQTQSTLFDSSIQTTSTSMTRNNVLKPTVGSNSQPSTTTNTLHSTMNQNLNMVGAPAQTRNQTGLGGSSAGQASHNFITSSLTTPYNIKPEQARPTHMTSSSFNYQANIPSMGSGTMPGTLNGGMYSGNTGIFPNTPSWRPAIPPATNTSSSLSSLEIPGFQSSQSQTRTLNQMQSMQGSAAPSNLGSYGGQSSFMQPTSGIQAPLLARNQSSNLTPTLPLSNQNSTQQQRQQQQQQQQNADLLDIFG</sequence>
<dbReference type="InterPro" id="IPR011009">
    <property type="entry name" value="Kinase-like_dom_sf"/>
</dbReference>
<keyword evidence="4" id="KW-1185">Reference proteome</keyword>
<dbReference type="Gene3D" id="1.25.10.10">
    <property type="entry name" value="Leucine-rich Repeat Variant"/>
    <property type="match status" value="1"/>
</dbReference>
<feature type="compositionally biased region" description="Low complexity" evidence="2">
    <location>
        <begin position="928"/>
        <end position="939"/>
    </location>
</feature>
<dbReference type="InterPro" id="IPR011989">
    <property type="entry name" value="ARM-like"/>
</dbReference>
<dbReference type="PROSITE" id="PS50011">
    <property type="entry name" value="PROTEIN_KINASE_DOM"/>
    <property type="match status" value="1"/>
</dbReference>
<dbReference type="GO" id="GO:0004672">
    <property type="term" value="F:protein kinase activity"/>
    <property type="evidence" value="ECO:0007669"/>
    <property type="project" value="InterPro"/>
</dbReference>
<dbReference type="AlphaFoldDB" id="A0A6S7GRH1"/>
<feature type="compositionally biased region" description="Polar residues" evidence="2">
    <location>
        <begin position="913"/>
        <end position="927"/>
    </location>
</feature>
<protein>
    <submittedName>
        <fullName evidence="3">SCY1 2</fullName>
    </submittedName>
</protein>
<dbReference type="CDD" id="cd14011">
    <property type="entry name" value="PK_SCY1_like"/>
    <property type="match status" value="1"/>
</dbReference>
<reference evidence="3" key="1">
    <citation type="submission" date="2020-04" db="EMBL/GenBank/DDBJ databases">
        <authorList>
            <person name="Alioto T."/>
            <person name="Alioto T."/>
            <person name="Gomez Garrido J."/>
        </authorList>
    </citation>
    <scope>NUCLEOTIDE SEQUENCE</scope>
    <source>
        <strain evidence="3">A484AB</strain>
    </source>
</reference>
<evidence type="ECO:0000313" key="4">
    <source>
        <dbReference type="Proteomes" id="UP001152795"/>
    </source>
</evidence>
<dbReference type="GO" id="GO:0005524">
    <property type="term" value="F:ATP binding"/>
    <property type="evidence" value="ECO:0007669"/>
    <property type="project" value="InterPro"/>
</dbReference>
<feature type="compositionally biased region" description="Polar residues" evidence="2">
    <location>
        <begin position="846"/>
        <end position="898"/>
    </location>
</feature>
<feature type="region of interest" description="Disordered" evidence="2">
    <location>
        <begin position="843"/>
        <end position="898"/>
    </location>
</feature>
<evidence type="ECO:0000256" key="2">
    <source>
        <dbReference type="SAM" id="MobiDB-lite"/>
    </source>
</evidence>
<dbReference type="InterPro" id="IPR016024">
    <property type="entry name" value="ARM-type_fold"/>
</dbReference>
<proteinExistence type="inferred from homology"/>
<dbReference type="PANTHER" id="PTHR12984">
    <property type="entry name" value="SCY1-RELATED S/T PROTEIN KINASE-LIKE"/>
    <property type="match status" value="1"/>
</dbReference>
<dbReference type="PANTHER" id="PTHR12984:SF6">
    <property type="entry name" value="SCY1-LIKE PROTEIN 2"/>
    <property type="match status" value="1"/>
</dbReference>
<dbReference type="OrthoDB" id="79687at2759"/>
<dbReference type="SMART" id="SM00220">
    <property type="entry name" value="S_TKc"/>
    <property type="match status" value="1"/>
</dbReference>
<feature type="region of interest" description="Disordered" evidence="2">
    <location>
        <begin position="913"/>
        <end position="948"/>
    </location>
</feature>
<name>A0A6S7GRH1_PARCT</name>
<dbReference type="Proteomes" id="UP001152795">
    <property type="component" value="Unassembled WGS sequence"/>
</dbReference>
<dbReference type="Gene3D" id="3.30.200.20">
    <property type="entry name" value="Phosphorylase Kinase, domain 1"/>
    <property type="match status" value="1"/>
</dbReference>
<dbReference type="EMBL" id="CACRXK020001131">
    <property type="protein sequence ID" value="CAB3987181.1"/>
    <property type="molecule type" value="Genomic_DNA"/>
</dbReference>
<evidence type="ECO:0000313" key="3">
    <source>
        <dbReference type="EMBL" id="CAB3987181.1"/>
    </source>
</evidence>
<comment type="caution">
    <text evidence="3">The sequence shown here is derived from an EMBL/GenBank/DDBJ whole genome shotgun (WGS) entry which is preliminary data.</text>
</comment>
<evidence type="ECO:0000256" key="1">
    <source>
        <dbReference type="ARBA" id="ARBA00038349"/>
    </source>
</evidence>
<organism evidence="3 4">
    <name type="scientific">Paramuricea clavata</name>
    <name type="common">Red gorgonian</name>
    <name type="synonym">Violescent sea-whip</name>
    <dbReference type="NCBI Taxonomy" id="317549"/>
    <lineage>
        <taxon>Eukaryota</taxon>
        <taxon>Metazoa</taxon>
        <taxon>Cnidaria</taxon>
        <taxon>Anthozoa</taxon>
        <taxon>Octocorallia</taxon>
        <taxon>Malacalcyonacea</taxon>
        <taxon>Plexauridae</taxon>
        <taxon>Paramuricea</taxon>
    </lineage>
</organism>
<dbReference type="SUPFAM" id="SSF56112">
    <property type="entry name" value="Protein kinase-like (PK-like)"/>
    <property type="match status" value="1"/>
</dbReference>
<comment type="similarity">
    <text evidence="1">Belongs to the protein kinase superfamily.</text>
</comment>
<dbReference type="InterPro" id="IPR051177">
    <property type="entry name" value="CIK-Related_Protein"/>
</dbReference>
<dbReference type="Pfam" id="PF00069">
    <property type="entry name" value="Pkinase"/>
    <property type="match status" value="1"/>
</dbReference>
<feature type="region of interest" description="Disordered" evidence="2">
    <location>
        <begin position="715"/>
        <end position="743"/>
    </location>
</feature>
<accession>A0A6S7GRH1</accession>
<dbReference type="SUPFAM" id="SSF48371">
    <property type="entry name" value="ARM repeat"/>
    <property type="match status" value="1"/>
</dbReference>
<dbReference type="Gene3D" id="1.10.510.10">
    <property type="entry name" value="Transferase(Phosphotransferase) domain 1"/>
    <property type="match status" value="1"/>
</dbReference>
<dbReference type="InterPro" id="IPR000719">
    <property type="entry name" value="Prot_kinase_dom"/>
</dbReference>